<organism evidence="2">
    <name type="scientific">Mycobacterium xenopi 4042</name>
    <dbReference type="NCBI Taxonomy" id="1299334"/>
    <lineage>
        <taxon>Bacteria</taxon>
        <taxon>Bacillati</taxon>
        <taxon>Actinomycetota</taxon>
        <taxon>Actinomycetes</taxon>
        <taxon>Mycobacteriales</taxon>
        <taxon>Mycobacteriaceae</taxon>
        <taxon>Mycobacterium</taxon>
    </lineage>
</organism>
<accession>X8DM92</accession>
<evidence type="ECO:0000313" key="2">
    <source>
        <dbReference type="EMBL" id="EUA68605.1"/>
    </source>
</evidence>
<sequence length="40" mass="3966">MAPRPALPIAKPAAAQTKSTSSRTTASADPVTTARGSELG</sequence>
<name>X8DM92_MYCXE</name>
<protein>
    <submittedName>
        <fullName evidence="2">Uncharacterized protein</fullName>
    </submittedName>
</protein>
<dbReference type="EMBL" id="JAOB01000013">
    <property type="protein sequence ID" value="EUA68605.1"/>
    <property type="molecule type" value="Genomic_DNA"/>
</dbReference>
<feature type="region of interest" description="Disordered" evidence="1">
    <location>
        <begin position="1"/>
        <end position="40"/>
    </location>
</feature>
<gene>
    <name evidence="2" type="ORF">I553_1793</name>
</gene>
<dbReference type="PATRIC" id="fig|1299334.3.peg.1278"/>
<dbReference type="AlphaFoldDB" id="X8DM92"/>
<comment type="caution">
    <text evidence="2">The sequence shown here is derived from an EMBL/GenBank/DDBJ whole genome shotgun (WGS) entry which is preliminary data.</text>
</comment>
<evidence type="ECO:0000256" key="1">
    <source>
        <dbReference type="SAM" id="MobiDB-lite"/>
    </source>
</evidence>
<proteinExistence type="predicted"/>
<feature type="compositionally biased region" description="Low complexity" evidence="1">
    <location>
        <begin position="13"/>
        <end position="28"/>
    </location>
</feature>
<reference evidence="2" key="1">
    <citation type="submission" date="2014-01" db="EMBL/GenBank/DDBJ databases">
        <authorList>
            <person name="Brown-Elliot B."/>
            <person name="Wallace R."/>
            <person name="Lenaerts A."/>
            <person name="Ordway D."/>
            <person name="DeGroote M.A."/>
            <person name="Parker T."/>
            <person name="Sizemore C."/>
            <person name="Tallon L.J."/>
            <person name="Sadzewicz L.K."/>
            <person name="Sengamalay N."/>
            <person name="Fraser C.M."/>
            <person name="Hine E."/>
            <person name="Shefchek K.A."/>
            <person name="Das S.P."/>
            <person name="Tettelin H."/>
        </authorList>
    </citation>
    <scope>NUCLEOTIDE SEQUENCE [LARGE SCALE GENOMIC DNA]</scope>
    <source>
        <strain evidence="2">4042</strain>
    </source>
</reference>